<organism evidence="1 2">
    <name type="scientific">Caldanaerobacter subterraneus</name>
    <dbReference type="NCBI Taxonomy" id="911092"/>
    <lineage>
        <taxon>Bacteria</taxon>
        <taxon>Bacillati</taxon>
        <taxon>Bacillota</taxon>
        <taxon>Clostridia</taxon>
        <taxon>Thermoanaerobacterales</taxon>
        <taxon>Thermoanaerobacteraceae</taxon>
        <taxon>Caldanaerobacter</taxon>
    </lineage>
</organism>
<reference evidence="1 2" key="1">
    <citation type="submission" date="2019-03" db="EMBL/GenBank/DDBJ databases">
        <title>Genomic Encyclopedia of Type Strains, Phase IV (KMG-IV): sequencing the most valuable type-strain genomes for metagenomic binning, comparative biology and taxonomic classification.</title>
        <authorList>
            <person name="Goeker M."/>
        </authorList>
    </citation>
    <scope>NUCLEOTIDE SEQUENCE [LARGE SCALE GENOMIC DNA]</scope>
    <source>
        <strain evidence="1 2">DSM 13054</strain>
    </source>
</reference>
<dbReference type="EMBL" id="SLWU01000012">
    <property type="protein sequence ID" value="TCO64225.1"/>
    <property type="molecule type" value="Genomic_DNA"/>
</dbReference>
<name>A0A4R2KCL4_9THEO</name>
<proteinExistence type="predicted"/>
<dbReference type="SUPFAM" id="SSF109998">
    <property type="entry name" value="Triger factor/SurA peptide-binding domain-like"/>
    <property type="match status" value="1"/>
</dbReference>
<dbReference type="AlphaFoldDB" id="A0A4R2KCL4"/>
<gene>
    <name evidence="1" type="ORF">EV203_11267</name>
</gene>
<dbReference type="InterPro" id="IPR027304">
    <property type="entry name" value="Trigger_fact/SurA_dom_sf"/>
</dbReference>
<sequence length="238" mass="27792">MKKSRTLILVSLSIFLIFILSIGAFSFSAKNPQEKANELQFDNIMKKVSSFFKSNKDKLEINKGDVIAEVNGIPIYKNEFELRKGLALASGVQADNIDDYVLQKLIKEKVQEYLASKYNIRVSESEINEYIEKEKKEFNEYPEAKKKLDELINASGMTEDEYWNTYERYNARRILLFNKLYNFIVEEGMKKGELKKVEQMSSGMQNEYKKYFDDVIDKYIKTAKISISDKYKAVFKGF</sequence>
<evidence type="ECO:0000313" key="2">
    <source>
        <dbReference type="Proteomes" id="UP000294886"/>
    </source>
</evidence>
<evidence type="ECO:0000313" key="1">
    <source>
        <dbReference type="EMBL" id="TCO64225.1"/>
    </source>
</evidence>
<dbReference type="RefSeq" id="WP_132039779.1">
    <property type="nucleotide sequence ID" value="NZ_SLWU01000012.1"/>
</dbReference>
<comment type="caution">
    <text evidence="1">The sequence shown here is derived from an EMBL/GenBank/DDBJ whole genome shotgun (WGS) entry which is preliminary data.</text>
</comment>
<protein>
    <submittedName>
        <fullName evidence="1">SurA-like protein</fullName>
    </submittedName>
</protein>
<accession>A0A4R2KCL4</accession>
<dbReference type="Proteomes" id="UP000294886">
    <property type="component" value="Unassembled WGS sequence"/>
</dbReference>
<dbReference type="Pfam" id="PF13624">
    <property type="entry name" value="SurA_N_3"/>
    <property type="match status" value="1"/>
</dbReference>
<dbReference type="Gene3D" id="1.10.4030.10">
    <property type="entry name" value="Porin chaperone SurA, peptide-binding domain"/>
    <property type="match status" value="1"/>
</dbReference>